<dbReference type="Proteomes" id="UP001308005">
    <property type="component" value="Unassembled WGS sequence"/>
</dbReference>
<sequence length="161" mass="17043">MNNVSASLAILTALSLVGCGGGGGGTSTTTPTTPTTPTTKLAAKADLLGLWDSTRIINGQADVSYLLFTEDQIYAYDYMNDPYDVQNKTSLFSGQDCYVQDGPYPVLYNADSTISIYDKINGWINSPPITITGLRADLGGMLGTGSINKSNLSATSFKLCF</sequence>
<evidence type="ECO:0008006" key="3">
    <source>
        <dbReference type="Google" id="ProtNLM"/>
    </source>
</evidence>
<name>A0ABU6CW94_9GAMM</name>
<proteinExistence type="predicted"/>
<comment type="caution">
    <text evidence="1">The sequence shown here is derived from an EMBL/GenBank/DDBJ whole genome shotgun (WGS) entry which is preliminary data.</text>
</comment>
<dbReference type="RefSeq" id="WP_324694501.1">
    <property type="nucleotide sequence ID" value="NZ_JAYMYJ010000086.1"/>
</dbReference>
<keyword evidence="2" id="KW-1185">Reference proteome</keyword>
<reference evidence="2" key="1">
    <citation type="submission" date="2023-07" db="EMBL/GenBank/DDBJ databases">
        <title>The carbon used by Thiothrix.</title>
        <authorList>
            <person name="Chen L."/>
        </authorList>
    </citation>
    <scope>NUCLEOTIDE SEQUENCE [LARGE SCALE GENOMIC DNA]</scope>
</reference>
<gene>
    <name evidence="1" type="ORF">VSS37_09015</name>
</gene>
<evidence type="ECO:0000313" key="2">
    <source>
        <dbReference type="Proteomes" id="UP001308005"/>
    </source>
</evidence>
<protein>
    <recommendedName>
        <fullName evidence="3">Lipocalin-like domain-containing protein</fullName>
    </recommendedName>
</protein>
<organism evidence="1 2">
    <name type="scientific">Candidatus Thiothrix phosphatis</name>
    <dbReference type="NCBI Taxonomy" id="3112415"/>
    <lineage>
        <taxon>Bacteria</taxon>
        <taxon>Pseudomonadati</taxon>
        <taxon>Pseudomonadota</taxon>
        <taxon>Gammaproteobacteria</taxon>
        <taxon>Thiotrichales</taxon>
        <taxon>Thiotrichaceae</taxon>
        <taxon>Thiothrix</taxon>
    </lineage>
</organism>
<evidence type="ECO:0000313" key="1">
    <source>
        <dbReference type="EMBL" id="MEB4591116.1"/>
    </source>
</evidence>
<dbReference type="EMBL" id="JAYMYJ010000086">
    <property type="protein sequence ID" value="MEB4591116.1"/>
    <property type="molecule type" value="Genomic_DNA"/>
</dbReference>
<accession>A0ABU6CW94</accession>